<reference evidence="8" key="1">
    <citation type="journal article" date="2014" name="Int. J. Syst. Evol. Microbiol.">
        <title>Complete genome sequence of Corynebacterium casei LMG S-19264T (=DSM 44701T), isolated from a smear-ripened cheese.</title>
        <authorList>
            <consortium name="US DOE Joint Genome Institute (JGI-PGF)"/>
            <person name="Walter F."/>
            <person name="Albersmeier A."/>
            <person name="Kalinowski J."/>
            <person name="Ruckert C."/>
        </authorList>
    </citation>
    <scope>NUCLEOTIDE SEQUENCE</scope>
    <source>
        <strain evidence="8">JCM 3090</strain>
    </source>
</reference>
<dbReference type="PROSITE" id="PS51892">
    <property type="entry name" value="SUBTILASE"/>
    <property type="match status" value="1"/>
</dbReference>
<dbReference type="GO" id="GO:0005975">
    <property type="term" value="P:carbohydrate metabolic process"/>
    <property type="evidence" value="ECO:0007669"/>
    <property type="project" value="UniProtKB-ARBA"/>
</dbReference>
<dbReference type="GO" id="GO:0004252">
    <property type="term" value="F:serine-type endopeptidase activity"/>
    <property type="evidence" value="ECO:0007669"/>
    <property type="project" value="InterPro"/>
</dbReference>
<comment type="similarity">
    <text evidence="1 5">Belongs to the peptidase S8 family.</text>
</comment>
<keyword evidence="9" id="KW-1185">Reference proteome</keyword>
<evidence type="ECO:0000313" key="9">
    <source>
        <dbReference type="Proteomes" id="UP000649739"/>
    </source>
</evidence>
<gene>
    <name evidence="8" type="ORF">GCM10010123_07280</name>
</gene>
<dbReference type="RefSeq" id="WP_189168534.1">
    <property type="nucleotide sequence ID" value="NZ_BMQB01000001.1"/>
</dbReference>
<comment type="caution">
    <text evidence="5">Lacks conserved residue(s) required for the propagation of feature annotation.</text>
</comment>
<dbReference type="AlphaFoldDB" id="A0A8J3F7M2"/>
<protein>
    <recommendedName>
        <fullName evidence="7">Peptidase S8/S53 domain-containing protein</fullName>
    </recommendedName>
</protein>
<dbReference type="InterPro" id="IPR050131">
    <property type="entry name" value="Peptidase_S8_subtilisin-like"/>
</dbReference>
<dbReference type="PANTHER" id="PTHR43806:SF11">
    <property type="entry name" value="CEREVISIN-RELATED"/>
    <property type="match status" value="1"/>
</dbReference>
<dbReference type="InterPro" id="IPR013783">
    <property type="entry name" value="Ig-like_fold"/>
</dbReference>
<organism evidence="8 9">
    <name type="scientific">Pilimelia anulata</name>
    <dbReference type="NCBI Taxonomy" id="53371"/>
    <lineage>
        <taxon>Bacteria</taxon>
        <taxon>Bacillati</taxon>
        <taxon>Actinomycetota</taxon>
        <taxon>Actinomycetes</taxon>
        <taxon>Micromonosporales</taxon>
        <taxon>Micromonosporaceae</taxon>
        <taxon>Pilimelia</taxon>
    </lineage>
</organism>
<evidence type="ECO:0000256" key="2">
    <source>
        <dbReference type="ARBA" id="ARBA00022670"/>
    </source>
</evidence>
<feature type="domain" description="Peptidase S8/S53" evidence="7">
    <location>
        <begin position="97"/>
        <end position="337"/>
    </location>
</feature>
<feature type="chain" id="PRO_5038518252" description="Peptidase S8/S53 domain-containing protein" evidence="6">
    <location>
        <begin position="23"/>
        <end position="647"/>
    </location>
</feature>
<evidence type="ECO:0000256" key="4">
    <source>
        <dbReference type="ARBA" id="ARBA00022825"/>
    </source>
</evidence>
<dbReference type="GO" id="GO:0006508">
    <property type="term" value="P:proteolysis"/>
    <property type="evidence" value="ECO:0007669"/>
    <property type="project" value="UniProtKB-KW"/>
</dbReference>
<keyword evidence="6" id="KW-0732">Signal</keyword>
<dbReference type="InterPro" id="IPR015500">
    <property type="entry name" value="Peptidase_S8_subtilisin-rel"/>
</dbReference>
<dbReference type="SUPFAM" id="SSF52743">
    <property type="entry name" value="Subtilisin-like"/>
    <property type="match status" value="1"/>
</dbReference>
<evidence type="ECO:0000313" key="8">
    <source>
        <dbReference type="EMBL" id="GGJ79976.1"/>
    </source>
</evidence>
<evidence type="ECO:0000256" key="5">
    <source>
        <dbReference type="PROSITE-ProRule" id="PRU01240"/>
    </source>
</evidence>
<keyword evidence="2" id="KW-0645">Protease</keyword>
<reference evidence="8" key="2">
    <citation type="submission" date="2020-09" db="EMBL/GenBank/DDBJ databases">
        <authorList>
            <person name="Sun Q."/>
            <person name="Ohkuma M."/>
        </authorList>
    </citation>
    <scope>NUCLEOTIDE SEQUENCE</scope>
    <source>
        <strain evidence="8">JCM 3090</strain>
    </source>
</reference>
<keyword evidence="3" id="KW-0378">Hydrolase</keyword>
<dbReference type="InterPro" id="IPR000209">
    <property type="entry name" value="Peptidase_S8/S53_dom"/>
</dbReference>
<evidence type="ECO:0000256" key="1">
    <source>
        <dbReference type="ARBA" id="ARBA00011073"/>
    </source>
</evidence>
<dbReference type="PANTHER" id="PTHR43806">
    <property type="entry name" value="PEPTIDASE S8"/>
    <property type="match status" value="1"/>
</dbReference>
<dbReference type="Gene3D" id="2.60.40.10">
    <property type="entry name" value="Immunoglobulins"/>
    <property type="match status" value="1"/>
</dbReference>
<dbReference type="Proteomes" id="UP000649739">
    <property type="component" value="Unassembled WGS sequence"/>
</dbReference>
<feature type="signal peptide" evidence="6">
    <location>
        <begin position="1"/>
        <end position="22"/>
    </location>
</feature>
<comment type="caution">
    <text evidence="8">The sequence shown here is derived from an EMBL/GenBank/DDBJ whole genome shotgun (WGS) entry which is preliminary data.</text>
</comment>
<evidence type="ECO:0000256" key="3">
    <source>
        <dbReference type="ARBA" id="ARBA00022801"/>
    </source>
</evidence>
<proteinExistence type="inferred from homology"/>
<dbReference type="Pfam" id="PF17957">
    <property type="entry name" value="Big_7"/>
    <property type="match status" value="1"/>
</dbReference>
<dbReference type="Pfam" id="PF00082">
    <property type="entry name" value="Peptidase_S8"/>
    <property type="match status" value="1"/>
</dbReference>
<dbReference type="EMBL" id="BMQB01000001">
    <property type="protein sequence ID" value="GGJ79976.1"/>
    <property type="molecule type" value="Genomic_DNA"/>
</dbReference>
<evidence type="ECO:0000256" key="6">
    <source>
        <dbReference type="SAM" id="SignalP"/>
    </source>
</evidence>
<keyword evidence="4" id="KW-0720">Serine protease</keyword>
<sequence length="647" mass="65976">MARRARAVVTIAFTALAAAAVAAPPAAADPAGADFSLPARSPGAEDLYGPRSNRSAALARPAQDAGVVTANDAFWPDAWYERTGVDRAWQLTTGDPSVTVAVLDTGVSATPDLPAERLVAGRDVVDDDNDPADADGHGTAMAGIIAAAGNDGVVGGYGGGAAGYCWQCTIMPVRVLDRTVTGGRYADVIEGIEWAVAHGADVISIPLGGRQPSAALDAAVAAAVAAGVPVIAGAGYRYAAADGASYPAASPGAIGVGRLIRVGEYSNGRAECSAGSDAWVDIVALDSGYVVDPTGAGGEWRGADVSAAAAAGTAALVRAAAPTVSPAAVGRALAASTRETRGIVGGKWWRCAAAMLEPDRAVMSVLPQRETVLHAGTPSGRGWITGYVEVEGPASAESLTVLSGGDVLATAAGSGRHFSYRYFATMPGTMPLTVVVRLAGGGVAVAVSSARVERAAALLLGNTLPTHARGAMTVDLIAEHVRDMALAVYTPATGGGWDLRFEVPVGPSRSVYGETMASAVLDTTALPNGRVLLRSAGTDVATGQRGEHDSALIEVDNTAPTVSVAASPRANALVRGTVAVTATARDAGGIRRVDLVVNGRVVATDTRAPYRFAVDAARQPRTMRARVRATDRAGNVRHSSEWRWRRR</sequence>
<evidence type="ECO:0000259" key="7">
    <source>
        <dbReference type="Pfam" id="PF00082"/>
    </source>
</evidence>
<name>A0A8J3F7M2_9ACTN</name>
<dbReference type="PRINTS" id="PR00723">
    <property type="entry name" value="SUBTILISIN"/>
</dbReference>
<dbReference type="Gene3D" id="3.40.50.200">
    <property type="entry name" value="Peptidase S8/S53 domain"/>
    <property type="match status" value="1"/>
</dbReference>
<dbReference type="InterPro" id="IPR036852">
    <property type="entry name" value="Peptidase_S8/S53_dom_sf"/>
</dbReference>
<accession>A0A8J3F7M2</accession>